<evidence type="ECO:0000256" key="1">
    <source>
        <dbReference type="ARBA" id="ARBA00001966"/>
    </source>
</evidence>
<keyword evidence="5" id="KW-0479">Metal-binding</keyword>
<evidence type="ECO:0000256" key="5">
    <source>
        <dbReference type="ARBA" id="ARBA00022723"/>
    </source>
</evidence>
<dbReference type="InterPro" id="IPR007197">
    <property type="entry name" value="rSAM"/>
</dbReference>
<dbReference type="CDD" id="cd01335">
    <property type="entry name" value="Radical_SAM"/>
    <property type="match status" value="1"/>
</dbReference>
<dbReference type="InterPro" id="IPR051198">
    <property type="entry name" value="BchE-like"/>
</dbReference>
<dbReference type="PANTHER" id="PTHR43409">
    <property type="entry name" value="ANAEROBIC MAGNESIUM-PROTOPORPHYRIN IX MONOMETHYL ESTER CYCLASE-RELATED"/>
    <property type="match status" value="1"/>
</dbReference>
<dbReference type="InterPro" id="IPR006638">
    <property type="entry name" value="Elp3/MiaA/NifB-like_rSAM"/>
</dbReference>
<evidence type="ECO:0000313" key="10">
    <source>
        <dbReference type="Proteomes" id="UP001500879"/>
    </source>
</evidence>
<dbReference type="Gene3D" id="3.80.30.20">
    <property type="entry name" value="tm_1862 like domain"/>
    <property type="match status" value="1"/>
</dbReference>
<keyword evidence="4" id="KW-0949">S-adenosyl-L-methionine</keyword>
<proteinExistence type="predicted"/>
<comment type="caution">
    <text evidence="9">The sequence shown here is derived from an EMBL/GenBank/DDBJ whole genome shotgun (WGS) entry which is preliminary data.</text>
</comment>
<reference evidence="9 10" key="1">
    <citation type="journal article" date="2019" name="Int. J. Syst. Evol. Microbiol.">
        <title>The Global Catalogue of Microorganisms (GCM) 10K type strain sequencing project: providing services to taxonomists for standard genome sequencing and annotation.</title>
        <authorList>
            <consortium name="The Broad Institute Genomics Platform"/>
            <consortium name="The Broad Institute Genome Sequencing Center for Infectious Disease"/>
            <person name="Wu L."/>
            <person name="Ma J."/>
        </authorList>
    </citation>
    <scope>NUCLEOTIDE SEQUENCE [LARGE SCALE GENOMIC DNA]</scope>
    <source>
        <strain evidence="9 10">JCM 4788</strain>
    </source>
</reference>
<keyword evidence="10" id="KW-1185">Reference proteome</keyword>
<dbReference type="PROSITE" id="PS51918">
    <property type="entry name" value="RADICAL_SAM"/>
    <property type="match status" value="1"/>
</dbReference>
<dbReference type="SUPFAM" id="SSF102114">
    <property type="entry name" value="Radical SAM enzymes"/>
    <property type="match status" value="1"/>
</dbReference>
<comment type="cofactor">
    <cofactor evidence="1">
        <name>[4Fe-4S] cluster</name>
        <dbReference type="ChEBI" id="CHEBI:49883"/>
    </cofactor>
</comment>
<dbReference type="Pfam" id="PF04055">
    <property type="entry name" value="Radical_SAM"/>
    <property type="match status" value="1"/>
</dbReference>
<dbReference type="InterPro" id="IPR058240">
    <property type="entry name" value="rSAM_sf"/>
</dbReference>
<evidence type="ECO:0000259" key="8">
    <source>
        <dbReference type="PROSITE" id="PS51918"/>
    </source>
</evidence>
<evidence type="ECO:0000256" key="6">
    <source>
        <dbReference type="ARBA" id="ARBA00023004"/>
    </source>
</evidence>
<evidence type="ECO:0000256" key="3">
    <source>
        <dbReference type="ARBA" id="ARBA00022679"/>
    </source>
</evidence>
<dbReference type="SFLD" id="SFLDG01082">
    <property type="entry name" value="B12-binding_domain_containing"/>
    <property type="match status" value="1"/>
</dbReference>
<dbReference type="SMART" id="SM00729">
    <property type="entry name" value="Elp3"/>
    <property type="match status" value="1"/>
</dbReference>
<dbReference type="EMBL" id="BAAABX010000015">
    <property type="protein sequence ID" value="GAA0395265.1"/>
    <property type="molecule type" value="Genomic_DNA"/>
</dbReference>
<name>A0ABN0YGZ0_9ACTN</name>
<evidence type="ECO:0000256" key="4">
    <source>
        <dbReference type="ARBA" id="ARBA00022691"/>
    </source>
</evidence>
<dbReference type="InterPro" id="IPR023404">
    <property type="entry name" value="rSAM_horseshoe"/>
</dbReference>
<keyword evidence="2" id="KW-0489">Methyltransferase</keyword>
<dbReference type="InterPro" id="IPR034466">
    <property type="entry name" value="Methyltransferase_Class_B"/>
</dbReference>
<dbReference type="SFLD" id="SFLDG01123">
    <property type="entry name" value="methyltransferase_(Class_B)"/>
    <property type="match status" value="1"/>
</dbReference>
<evidence type="ECO:0000313" key="9">
    <source>
        <dbReference type="EMBL" id="GAA0395265.1"/>
    </source>
</evidence>
<dbReference type="Proteomes" id="UP001500879">
    <property type="component" value="Unassembled WGS sequence"/>
</dbReference>
<feature type="domain" description="Radical SAM core" evidence="8">
    <location>
        <begin position="192"/>
        <end position="409"/>
    </location>
</feature>
<dbReference type="SFLD" id="SFLDS00029">
    <property type="entry name" value="Radical_SAM"/>
    <property type="match status" value="1"/>
</dbReference>
<organism evidence="9 10">
    <name type="scientific">Streptomyces luteireticuli</name>
    <dbReference type="NCBI Taxonomy" id="173858"/>
    <lineage>
        <taxon>Bacteria</taxon>
        <taxon>Bacillati</taxon>
        <taxon>Actinomycetota</taxon>
        <taxon>Actinomycetes</taxon>
        <taxon>Kitasatosporales</taxon>
        <taxon>Streptomycetaceae</taxon>
        <taxon>Streptomyces</taxon>
    </lineage>
</organism>
<gene>
    <name evidence="9" type="ORF">GCM10010357_15340</name>
</gene>
<sequence length="435" mass="47239">MSRICLVIPSNPFDQYFVQLPLDAVTAAGHLRAEGHTVAVWDQRLRDTPPGDAFDLLIVFSAIADRAQCYPLELAPVRTAVDRAKALFPTARTVAVGPHGTHLPLSTRAELGVDHVALGETDSAAVAAVRDLAAGADAPVLSDSASPRNLLAPAAGAPRPYPNLPLEELAFPAYDLVPTARYTAEVISGGLPLPGPCGMVLASRGCTYGCTFCHLPFGTRMRSQPLDRVVAEIDAQQAAGLDFVFFLDYVFGINKSFYGDLCRRLRGRGLGWVGQTRAEVVLKNDVREWAAAGCQGMWLGAESPAIAQTGVHKRVSEEQIEQAILKLRDAGITPFAFVLLGLPDDEACVSGRLVDWAAKMPAWFGINQLYLRPGTTLYDRLAADYNDGARPTTWEQVREVTRRYRESYPVDLDRQQQRLTELPNYLGNSIAPVAG</sequence>
<keyword evidence="7" id="KW-0411">Iron-sulfur</keyword>
<dbReference type="PANTHER" id="PTHR43409:SF7">
    <property type="entry name" value="BLL1977 PROTEIN"/>
    <property type="match status" value="1"/>
</dbReference>
<accession>A0ABN0YGZ0</accession>
<keyword evidence="6" id="KW-0408">Iron</keyword>
<evidence type="ECO:0000256" key="2">
    <source>
        <dbReference type="ARBA" id="ARBA00022603"/>
    </source>
</evidence>
<dbReference type="RefSeq" id="WP_344021301.1">
    <property type="nucleotide sequence ID" value="NZ_BAAABX010000015.1"/>
</dbReference>
<evidence type="ECO:0000256" key="7">
    <source>
        <dbReference type="ARBA" id="ARBA00023014"/>
    </source>
</evidence>
<protein>
    <submittedName>
        <fullName evidence="9">TIGR04295 family B12-binding domain-containing radical SAM protein</fullName>
    </submittedName>
</protein>
<keyword evidence="3" id="KW-0808">Transferase</keyword>